<accession>A0ABR1XI26</accession>
<reference evidence="1 2" key="1">
    <citation type="journal article" date="2022" name="G3 (Bethesda)">
        <title>Enemy or ally: a genomic approach to elucidate the lifestyle of Phyllosticta citrichinaensis.</title>
        <authorList>
            <person name="Buijs V.A."/>
            <person name="Groenewald J.Z."/>
            <person name="Haridas S."/>
            <person name="LaButti K.M."/>
            <person name="Lipzen A."/>
            <person name="Martin F.M."/>
            <person name="Barry K."/>
            <person name="Grigoriev I.V."/>
            <person name="Crous P.W."/>
            <person name="Seidl M.F."/>
        </authorList>
    </citation>
    <scope>NUCLEOTIDE SEQUENCE [LARGE SCALE GENOMIC DNA]</scope>
    <source>
        <strain evidence="1 2">CBS 129764</strain>
    </source>
</reference>
<protein>
    <submittedName>
        <fullName evidence="1">Uncharacterized protein</fullName>
    </submittedName>
</protein>
<evidence type="ECO:0000313" key="1">
    <source>
        <dbReference type="EMBL" id="KAK8155771.1"/>
    </source>
</evidence>
<gene>
    <name evidence="1" type="ORF">IWX90DRAFT_493861</name>
</gene>
<keyword evidence="2" id="KW-1185">Reference proteome</keyword>
<dbReference type="Gene3D" id="2.170.260.10">
    <property type="entry name" value="paz domain"/>
    <property type="match status" value="1"/>
</dbReference>
<comment type="caution">
    <text evidence="1">The sequence shown here is derived from an EMBL/GenBank/DDBJ whole genome shotgun (WGS) entry which is preliminary data.</text>
</comment>
<dbReference type="EMBL" id="JBBWUH010000010">
    <property type="protein sequence ID" value="KAK8155771.1"/>
    <property type="molecule type" value="Genomic_DNA"/>
</dbReference>
<name>A0ABR1XI26_9PEZI</name>
<evidence type="ECO:0000313" key="2">
    <source>
        <dbReference type="Proteomes" id="UP001456524"/>
    </source>
</evidence>
<organism evidence="1 2">
    <name type="scientific">Phyllosticta citrichinensis</name>
    <dbReference type="NCBI Taxonomy" id="1130410"/>
    <lineage>
        <taxon>Eukaryota</taxon>
        <taxon>Fungi</taxon>
        <taxon>Dikarya</taxon>
        <taxon>Ascomycota</taxon>
        <taxon>Pezizomycotina</taxon>
        <taxon>Dothideomycetes</taxon>
        <taxon>Dothideomycetes incertae sedis</taxon>
        <taxon>Botryosphaeriales</taxon>
        <taxon>Phyllostictaceae</taxon>
        <taxon>Phyllosticta</taxon>
    </lineage>
</organism>
<sequence>MSMTQSQQDCTLAQSMRRLCLSRDVKEKDAPPTTNSTPLLYRPDTSQFTYDTVSVWRVCFYKPLPPGAADGTERCRLHSKWRQRQLMPLVFDALGIEPDCHWTNGCDRIFSVPEWSLDKKDAASEDRADFELHAPTGAGGRFGVVVELVDKDMTVPRALPVGSSAASLTADQFRFLECAMHAFARAQVWKAKKDGVEGWCLVGKNQYFDATPDHVLNYRSFQVRRGVAVSFTRAGCLLKLTPLSRTFLAEGSFSKFVESLASRDDNDTVPNDVMELIEKVCSHIKVRYNYLGAGQRKEGGESCEPKRLDGFDIHVEGKLRRICAFGSNSEDTKFRCAPRTTGGQSELLSVKEHFENHVFPGSKLRYPKWPLANTGTIEKPTWIPLELLWIETDQAIDELPEQLPVAVSRLFSEKHAENVGSCDENSFGDLLKLDQVNDRFGIKIKKVQMEQVVVPDPPKTSENSVQRICRSQDMLLLQVGEECDWDCRAMFGKLFGALQKYGALKSDSVDLPPCSHTTPSRLGQAELSRLMKPPNKQANKTLLIACLSGEKQERDRAYREIKAWGETENVPTLVVQAQKFRDSMNLWSPDLSKDSDKKKRAAVGYVKSVSKKVLSRYGHDPVATQQAPKRLVNGGVSLGGKLNGVEKEVDVPGLELL</sequence>
<dbReference type="InterPro" id="IPR036085">
    <property type="entry name" value="PAZ_dom_sf"/>
</dbReference>
<proteinExistence type="predicted"/>
<dbReference type="Proteomes" id="UP001456524">
    <property type="component" value="Unassembled WGS sequence"/>
</dbReference>
<dbReference type="SUPFAM" id="SSF101690">
    <property type="entry name" value="PAZ domain"/>
    <property type="match status" value="1"/>
</dbReference>
<dbReference type="CDD" id="cd02846">
    <property type="entry name" value="PAZ_argonaute_like"/>
    <property type="match status" value="1"/>
</dbReference>